<dbReference type="Proteomes" id="UP001597214">
    <property type="component" value="Unassembled WGS sequence"/>
</dbReference>
<protein>
    <submittedName>
        <fullName evidence="5">Recombinase family protein</fullName>
    </submittedName>
</protein>
<dbReference type="InterPro" id="IPR038109">
    <property type="entry name" value="DNA_bind_recomb_sf"/>
</dbReference>
<name>A0ABW4LS28_9BACI</name>
<evidence type="ECO:0000259" key="3">
    <source>
        <dbReference type="PROSITE" id="PS51736"/>
    </source>
</evidence>
<proteinExistence type="predicted"/>
<dbReference type="InterPro" id="IPR036162">
    <property type="entry name" value="Resolvase-like_N_sf"/>
</dbReference>
<dbReference type="Pfam" id="PF07508">
    <property type="entry name" value="Recombinase"/>
    <property type="match status" value="1"/>
</dbReference>
<keyword evidence="2" id="KW-0233">DNA recombination</keyword>
<dbReference type="PROSITE" id="PS51736">
    <property type="entry name" value="RECOMBINASES_3"/>
    <property type="match status" value="1"/>
</dbReference>
<evidence type="ECO:0000259" key="4">
    <source>
        <dbReference type="PROSITE" id="PS51737"/>
    </source>
</evidence>
<dbReference type="InterPro" id="IPR011109">
    <property type="entry name" value="DNA_bind_recombinase_dom"/>
</dbReference>
<keyword evidence="1" id="KW-0238">DNA-binding</keyword>
<organism evidence="5 6">
    <name type="scientific">Bacillus salitolerans</name>
    <dbReference type="NCBI Taxonomy" id="1437434"/>
    <lineage>
        <taxon>Bacteria</taxon>
        <taxon>Bacillati</taxon>
        <taxon>Bacillota</taxon>
        <taxon>Bacilli</taxon>
        <taxon>Bacillales</taxon>
        <taxon>Bacillaceae</taxon>
        <taxon>Bacillus</taxon>
    </lineage>
</organism>
<dbReference type="Gene3D" id="3.40.50.1390">
    <property type="entry name" value="Resolvase, N-terminal catalytic domain"/>
    <property type="match status" value="1"/>
</dbReference>
<dbReference type="InterPro" id="IPR006119">
    <property type="entry name" value="Resolv_N"/>
</dbReference>
<dbReference type="PANTHER" id="PTHR30461">
    <property type="entry name" value="DNA-INVERTASE FROM LAMBDOID PROPHAGE"/>
    <property type="match status" value="1"/>
</dbReference>
<sequence>MYGRTSNRLNPVDSIPAQKRMVERYAKRHGIEITDYVVDEMKTGTNQNRPGFQKLLQLVEENLVDVIIVAYFDRLGRNSIQMSMFLMKLKQKGIECISVGQDKKLSQMSERDIVQESIYADEENRNRTSRLKASQKSSLKKGEYTHSRVPLGYDKNEERKLIPNQDAEFIRLVFDLFLKFKNVSDVVKHLKDNDQWNNQSISNSNIWNILSNKVYLGNLYMNEKNESGEMVQTLYSPNSHEAIVEEETFERVQTLLGTMKRQKAKNYFHLFSGILVCMNCGDQLSGSVDKYVCRNKDCKTNILKKQIEPSLLNYLLTIGEDETKIKEKYKRKISAIQKQQKKQEEDFAISKISLDRLNERLFLLDEQMHMAYEIYMKEAFKLGNYKELIKNNQLTELKEAMENRGLKIGVNKLDKKTFDFTMIE</sequence>
<comment type="caution">
    <text evidence="5">The sequence shown here is derived from an EMBL/GenBank/DDBJ whole genome shotgun (WGS) entry which is preliminary data.</text>
</comment>
<dbReference type="PROSITE" id="PS51737">
    <property type="entry name" value="RECOMBINASE_DNA_BIND"/>
    <property type="match status" value="1"/>
</dbReference>
<dbReference type="CDD" id="cd00338">
    <property type="entry name" value="Ser_Recombinase"/>
    <property type="match status" value="1"/>
</dbReference>
<gene>
    <name evidence="5" type="ORF">ACFSCX_10260</name>
</gene>
<evidence type="ECO:0000313" key="6">
    <source>
        <dbReference type="Proteomes" id="UP001597214"/>
    </source>
</evidence>
<dbReference type="SMART" id="SM00857">
    <property type="entry name" value="Resolvase"/>
    <property type="match status" value="1"/>
</dbReference>
<evidence type="ECO:0000256" key="2">
    <source>
        <dbReference type="ARBA" id="ARBA00023172"/>
    </source>
</evidence>
<dbReference type="PANTHER" id="PTHR30461:SF2">
    <property type="entry name" value="SERINE RECOMBINASE PINE-RELATED"/>
    <property type="match status" value="1"/>
</dbReference>
<dbReference type="EMBL" id="JBHUEM010000014">
    <property type="protein sequence ID" value="MFD1736945.1"/>
    <property type="molecule type" value="Genomic_DNA"/>
</dbReference>
<evidence type="ECO:0000256" key="1">
    <source>
        <dbReference type="ARBA" id="ARBA00023125"/>
    </source>
</evidence>
<reference evidence="6" key="1">
    <citation type="journal article" date="2019" name="Int. J. Syst. Evol. Microbiol.">
        <title>The Global Catalogue of Microorganisms (GCM) 10K type strain sequencing project: providing services to taxonomists for standard genome sequencing and annotation.</title>
        <authorList>
            <consortium name="The Broad Institute Genomics Platform"/>
            <consortium name="The Broad Institute Genome Sequencing Center for Infectious Disease"/>
            <person name="Wu L."/>
            <person name="Ma J."/>
        </authorList>
    </citation>
    <scope>NUCLEOTIDE SEQUENCE [LARGE SCALE GENOMIC DNA]</scope>
    <source>
        <strain evidence="6">CCUG 49339</strain>
    </source>
</reference>
<feature type="domain" description="Recombinase" evidence="4">
    <location>
        <begin position="150"/>
        <end position="262"/>
    </location>
</feature>
<dbReference type="SUPFAM" id="SSF53041">
    <property type="entry name" value="Resolvase-like"/>
    <property type="match status" value="1"/>
</dbReference>
<keyword evidence="6" id="KW-1185">Reference proteome</keyword>
<dbReference type="RefSeq" id="WP_377928135.1">
    <property type="nucleotide sequence ID" value="NZ_JBHUEM010000014.1"/>
</dbReference>
<accession>A0ABW4LS28</accession>
<dbReference type="Gene3D" id="3.90.1750.20">
    <property type="entry name" value="Putative Large Serine Recombinase, Chain B, Domain 2"/>
    <property type="match status" value="1"/>
</dbReference>
<dbReference type="InterPro" id="IPR050639">
    <property type="entry name" value="SSR_resolvase"/>
</dbReference>
<evidence type="ECO:0000313" key="5">
    <source>
        <dbReference type="EMBL" id="MFD1736945.1"/>
    </source>
</evidence>
<feature type="domain" description="Resolvase/invertase-type recombinase catalytic" evidence="3">
    <location>
        <begin position="1"/>
        <end position="142"/>
    </location>
</feature>
<dbReference type="Pfam" id="PF00239">
    <property type="entry name" value="Resolvase"/>
    <property type="match status" value="1"/>
</dbReference>